<comment type="caution">
    <text evidence="1">The sequence shown here is derived from an EMBL/GenBank/DDBJ whole genome shotgun (WGS) entry which is preliminary data.</text>
</comment>
<name>A0A956NHR7_UNCEI</name>
<evidence type="ECO:0000313" key="1">
    <source>
        <dbReference type="EMBL" id="MCA9757983.1"/>
    </source>
</evidence>
<dbReference type="Proteomes" id="UP000739538">
    <property type="component" value="Unassembled WGS sequence"/>
</dbReference>
<proteinExistence type="predicted"/>
<gene>
    <name evidence="1" type="ORF">KDA27_19480</name>
</gene>
<dbReference type="EMBL" id="JAGQHS010000134">
    <property type="protein sequence ID" value="MCA9757983.1"/>
    <property type="molecule type" value="Genomic_DNA"/>
</dbReference>
<protein>
    <submittedName>
        <fullName evidence="1">Pyridoxamine 5'-phosphate oxidase family protein</fullName>
    </submittedName>
</protein>
<dbReference type="SUPFAM" id="SSF50475">
    <property type="entry name" value="FMN-binding split barrel"/>
    <property type="match status" value="1"/>
</dbReference>
<dbReference type="Gene3D" id="2.30.110.10">
    <property type="entry name" value="Electron Transport, Fmn-binding Protein, Chain A"/>
    <property type="match status" value="1"/>
</dbReference>
<accession>A0A956NHR7</accession>
<dbReference type="InterPro" id="IPR012349">
    <property type="entry name" value="Split_barrel_FMN-bd"/>
</dbReference>
<sequence length="157" mass="17183">MIPPELFEFIESGVSVLVGTRDARLFPDGCRAIGARVEDNGAGLTVFLPDATSAGVRANLEDNRRIAIGFSRPADHRTIQIKGAVTRLHLADDRDRECIDRYRVNLDESWSMVGVPSRFTERAAHWPAWSAFVRVEGIFLQTPGPGAGAPLGQESPK</sequence>
<dbReference type="AlphaFoldDB" id="A0A956NHR7"/>
<reference evidence="1" key="1">
    <citation type="submission" date="2020-04" db="EMBL/GenBank/DDBJ databases">
        <authorList>
            <person name="Zhang T."/>
        </authorList>
    </citation>
    <scope>NUCLEOTIDE SEQUENCE</scope>
    <source>
        <strain evidence="1">HKST-UBA02</strain>
    </source>
</reference>
<organism evidence="1 2">
    <name type="scientific">Eiseniibacteriota bacterium</name>
    <dbReference type="NCBI Taxonomy" id="2212470"/>
    <lineage>
        <taxon>Bacteria</taxon>
        <taxon>Candidatus Eiseniibacteriota</taxon>
    </lineage>
</organism>
<reference evidence="1" key="2">
    <citation type="journal article" date="2021" name="Microbiome">
        <title>Successional dynamics and alternative stable states in a saline activated sludge microbial community over 9 years.</title>
        <authorList>
            <person name="Wang Y."/>
            <person name="Ye J."/>
            <person name="Ju F."/>
            <person name="Liu L."/>
            <person name="Boyd J.A."/>
            <person name="Deng Y."/>
            <person name="Parks D.H."/>
            <person name="Jiang X."/>
            <person name="Yin X."/>
            <person name="Woodcroft B.J."/>
            <person name="Tyson G.W."/>
            <person name="Hugenholtz P."/>
            <person name="Polz M.F."/>
            <person name="Zhang T."/>
        </authorList>
    </citation>
    <scope>NUCLEOTIDE SEQUENCE</scope>
    <source>
        <strain evidence="1">HKST-UBA02</strain>
    </source>
</reference>
<evidence type="ECO:0000313" key="2">
    <source>
        <dbReference type="Proteomes" id="UP000739538"/>
    </source>
</evidence>